<dbReference type="GO" id="GO:0042602">
    <property type="term" value="F:riboflavin reductase (NADPH) activity"/>
    <property type="evidence" value="ECO:0007669"/>
    <property type="project" value="TreeGrafter"/>
</dbReference>
<proteinExistence type="predicted"/>
<dbReference type="InterPro" id="IPR050268">
    <property type="entry name" value="NADH-dep_flavin_reductase"/>
</dbReference>
<dbReference type="Gene3D" id="2.30.110.10">
    <property type="entry name" value="Electron Transport, Fmn-binding Protein, Chain A"/>
    <property type="match status" value="1"/>
</dbReference>
<dbReference type="AlphaFoldDB" id="A0A2V1K5K9"/>
<protein>
    <submittedName>
        <fullName evidence="3">Flavin reductase</fullName>
    </submittedName>
</protein>
<keyword evidence="1" id="KW-0560">Oxidoreductase</keyword>
<dbReference type="EMBL" id="QETA01000001">
    <property type="protein sequence ID" value="PWF24735.1"/>
    <property type="molecule type" value="Genomic_DNA"/>
</dbReference>
<comment type="caution">
    <text evidence="3">The sequence shown here is derived from an EMBL/GenBank/DDBJ whole genome shotgun (WGS) entry which is preliminary data.</text>
</comment>
<evidence type="ECO:0000259" key="2">
    <source>
        <dbReference type="SMART" id="SM00903"/>
    </source>
</evidence>
<dbReference type="Proteomes" id="UP000245212">
    <property type="component" value="Unassembled WGS sequence"/>
</dbReference>
<dbReference type="InterPro" id="IPR002563">
    <property type="entry name" value="Flavin_Rdtase-like_dom"/>
</dbReference>
<reference evidence="4" key="1">
    <citation type="submission" date="2018-05" db="EMBL/GenBank/DDBJ databases">
        <authorList>
            <person name="Li Y."/>
        </authorList>
    </citation>
    <scope>NUCLEOTIDE SEQUENCE [LARGE SCALE GENOMIC DNA]</scope>
    <source>
        <strain evidence="4">3d-2-2</strain>
    </source>
</reference>
<evidence type="ECO:0000256" key="1">
    <source>
        <dbReference type="ARBA" id="ARBA00023002"/>
    </source>
</evidence>
<dbReference type="InterPro" id="IPR012349">
    <property type="entry name" value="Split_barrel_FMN-bd"/>
</dbReference>
<keyword evidence="4" id="KW-1185">Reference proteome</keyword>
<organism evidence="3 4">
    <name type="scientific">Corticimicrobacter populi</name>
    <dbReference type="NCBI Taxonomy" id="2175229"/>
    <lineage>
        <taxon>Bacteria</taxon>
        <taxon>Pseudomonadati</taxon>
        <taxon>Pseudomonadota</taxon>
        <taxon>Betaproteobacteria</taxon>
        <taxon>Burkholderiales</taxon>
        <taxon>Alcaligenaceae</taxon>
        <taxon>Corticimicrobacter</taxon>
    </lineage>
</organism>
<dbReference type="SUPFAM" id="SSF50475">
    <property type="entry name" value="FMN-binding split barrel"/>
    <property type="match status" value="1"/>
</dbReference>
<dbReference type="SMART" id="SM00903">
    <property type="entry name" value="Flavin_Reduct"/>
    <property type="match status" value="1"/>
</dbReference>
<accession>A0A2V1K5K9</accession>
<sequence length="173" mass="18698">MSVSPTASDQTYFRRALGRFPTGVAIVCAQLPGQAPVGLTISSFNSVSLTPPLVLWSLSNTSSLLDVFLQCERYVIQILRADQPELAGRFAYGDMAGRFADLPADRAPGGTFMPAIDSAAWFECRNRSRYPEGDHLILVGEVEHCGHNESLPLVYHAGGFDLTPAIPAATSER</sequence>
<evidence type="ECO:0000313" key="3">
    <source>
        <dbReference type="EMBL" id="PWF24735.1"/>
    </source>
</evidence>
<gene>
    <name evidence="3" type="ORF">DD235_00655</name>
</gene>
<dbReference type="Pfam" id="PF01613">
    <property type="entry name" value="Flavin_Reduct"/>
    <property type="match status" value="1"/>
</dbReference>
<dbReference type="GO" id="GO:0006208">
    <property type="term" value="P:pyrimidine nucleobase catabolic process"/>
    <property type="evidence" value="ECO:0007669"/>
    <property type="project" value="TreeGrafter"/>
</dbReference>
<dbReference type="GO" id="GO:0010181">
    <property type="term" value="F:FMN binding"/>
    <property type="evidence" value="ECO:0007669"/>
    <property type="project" value="InterPro"/>
</dbReference>
<dbReference type="PANTHER" id="PTHR30466">
    <property type="entry name" value="FLAVIN REDUCTASE"/>
    <property type="match status" value="1"/>
</dbReference>
<evidence type="ECO:0000313" key="4">
    <source>
        <dbReference type="Proteomes" id="UP000245212"/>
    </source>
</evidence>
<feature type="domain" description="Flavin reductase like" evidence="2">
    <location>
        <begin position="17"/>
        <end position="162"/>
    </location>
</feature>
<dbReference type="RefSeq" id="WP_109060140.1">
    <property type="nucleotide sequence ID" value="NZ_QETA01000001.1"/>
</dbReference>
<name>A0A2V1K5K9_9BURK</name>
<dbReference type="PANTHER" id="PTHR30466:SF1">
    <property type="entry name" value="FMN REDUCTASE (NADH) RUTF"/>
    <property type="match status" value="1"/>
</dbReference>